<comment type="subcellular location">
    <subcellularLocation>
        <location evidence="1">Cytoplasm</location>
    </subcellularLocation>
</comment>
<gene>
    <name evidence="7" type="ORF">MONBRDRAFT_10431</name>
</gene>
<dbReference type="Proteomes" id="UP000001357">
    <property type="component" value="Unassembled WGS sequence"/>
</dbReference>
<reference evidence="7 8" key="1">
    <citation type="journal article" date="2008" name="Nature">
        <title>The genome of the choanoflagellate Monosiga brevicollis and the origin of metazoans.</title>
        <authorList>
            <consortium name="JGI Sequencing"/>
            <person name="King N."/>
            <person name="Westbrook M.J."/>
            <person name="Young S.L."/>
            <person name="Kuo A."/>
            <person name="Abedin M."/>
            <person name="Chapman J."/>
            <person name="Fairclough S."/>
            <person name="Hellsten U."/>
            <person name="Isogai Y."/>
            <person name="Letunic I."/>
            <person name="Marr M."/>
            <person name="Pincus D."/>
            <person name="Putnam N."/>
            <person name="Rokas A."/>
            <person name="Wright K.J."/>
            <person name="Zuzow R."/>
            <person name="Dirks W."/>
            <person name="Good M."/>
            <person name="Goodstein D."/>
            <person name="Lemons D."/>
            <person name="Li W."/>
            <person name="Lyons J.B."/>
            <person name="Morris A."/>
            <person name="Nichols S."/>
            <person name="Richter D.J."/>
            <person name="Salamov A."/>
            <person name="Bork P."/>
            <person name="Lim W.A."/>
            <person name="Manning G."/>
            <person name="Miller W.T."/>
            <person name="McGinnis W."/>
            <person name="Shapiro H."/>
            <person name="Tjian R."/>
            <person name="Grigoriev I.V."/>
            <person name="Rokhsar D."/>
        </authorList>
    </citation>
    <scope>NUCLEOTIDE SEQUENCE [LARGE SCALE GENOMIC DNA]</scope>
    <source>
        <strain evidence="8">MX1 / ATCC 50154</strain>
    </source>
</reference>
<dbReference type="GO" id="GO:0005737">
    <property type="term" value="C:cytoplasm"/>
    <property type="evidence" value="ECO:0007669"/>
    <property type="project" value="UniProtKB-SubCell"/>
</dbReference>
<keyword evidence="4 6" id="KW-0802">TPR repeat</keyword>
<dbReference type="InParanoid" id="A9V670"/>
<dbReference type="EMBL" id="CH991562">
    <property type="protein sequence ID" value="EDQ87020.1"/>
    <property type="molecule type" value="Genomic_DNA"/>
</dbReference>
<dbReference type="PANTHER" id="PTHR46630:SF1">
    <property type="entry name" value="TETRATRICOPEPTIDE REPEAT PROTEIN 29"/>
    <property type="match status" value="1"/>
</dbReference>
<dbReference type="InterPro" id="IPR019734">
    <property type="entry name" value="TPR_rpt"/>
</dbReference>
<dbReference type="InterPro" id="IPR051476">
    <property type="entry name" value="Bac_ResReg_Asp_Phosphatase"/>
</dbReference>
<dbReference type="PROSITE" id="PS50005">
    <property type="entry name" value="TPR"/>
    <property type="match status" value="1"/>
</dbReference>
<dbReference type="GO" id="GO:0005929">
    <property type="term" value="C:cilium"/>
    <property type="evidence" value="ECO:0000318"/>
    <property type="project" value="GO_Central"/>
</dbReference>
<proteinExistence type="predicted"/>
<dbReference type="GO" id="GO:0003341">
    <property type="term" value="P:cilium movement"/>
    <property type="evidence" value="ECO:0000318"/>
    <property type="project" value="GO_Central"/>
</dbReference>
<keyword evidence="8" id="KW-1185">Reference proteome</keyword>
<dbReference type="Gene3D" id="1.25.40.10">
    <property type="entry name" value="Tetratricopeptide repeat domain"/>
    <property type="match status" value="2"/>
</dbReference>
<dbReference type="GeneID" id="5893401"/>
<dbReference type="SMART" id="SM00028">
    <property type="entry name" value="TPR"/>
    <property type="match status" value="5"/>
</dbReference>
<dbReference type="InterPro" id="IPR011990">
    <property type="entry name" value="TPR-like_helical_dom_sf"/>
</dbReference>
<organism evidence="7 8">
    <name type="scientific">Monosiga brevicollis</name>
    <name type="common">Choanoflagellate</name>
    <dbReference type="NCBI Taxonomy" id="81824"/>
    <lineage>
        <taxon>Eukaryota</taxon>
        <taxon>Choanoflagellata</taxon>
        <taxon>Craspedida</taxon>
        <taxon>Salpingoecidae</taxon>
        <taxon>Monosiga</taxon>
    </lineage>
</organism>
<evidence type="ECO:0000256" key="5">
    <source>
        <dbReference type="ARBA" id="ARBA00040665"/>
    </source>
</evidence>
<keyword evidence="2" id="KW-0963">Cytoplasm</keyword>
<dbReference type="Pfam" id="PF13424">
    <property type="entry name" value="TPR_12"/>
    <property type="match status" value="1"/>
</dbReference>
<dbReference type="KEGG" id="mbr:MONBRDRAFT_10431"/>
<protein>
    <recommendedName>
        <fullName evidence="5">Tetratricopeptide repeat protein 29</fullName>
    </recommendedName>
</protein>
<sequence>MATQLPPLPQASRSGPAGGLGGAAFAGAGATGRSVTGSRLLNRRRISAATSLNPKRHTLRTVAVDNDFATATIAPIPVAYAEFFRLSSSQNSLGLDFSGDEQLLHLTTHALVKSEAALRQRKFDSAVAARHQLAQAFAMRGAWQAALEQHEHAVAAARFGDSRAVLAECLLELGHCQEKIGEIQNAVGSLRELVQMATADVDPSAAPADDAAPSSEALERLADIAIAGQKSLCRLLLAHIQQLWHEANPNDADVHATVARSFEEALGAARACNDTASQRCVYLRLGDFYQDIAQLDAAIENYSRCLELLSDGTPDGSSQMSACLGLSSCYDQQQQYDMAGQYLERLVELSRHQGSHHMTAETCSRLASLHARLGKFDRALLWNEEALGAATLVQDQPELVNKIKARFAVAQSQAMLVDFKR</sequence>
<dbReference type="PANTHER" id="PTHR46630">
    <property type="entry name" value="TETRATRICOPEPTIDE REPEAT PROTEIN 29"/>
    <property type="match status" value="1"/>
</dbReference>
<evidence type="ECO:0000313" key="7">
    <source>
        <dbReference type="EMBL" id="EDQ87020.1"/>
    </source>
</evidence>
<evidence type="ECO:0000313" key="8">
    <source>
        <dbReference type="Proteomes" id="UP000001357"/>
    </source>
</evidence>
<evidence type="ECO:0000256" key="6">
    <source>
        <dbReference type="PROSITE-ProRule" id="PRU00339"/>
    </source>
</evidence>
<dbReference type="AlphaFoldDB" id="A9V670"/>
<keyword evidence="3" id="KW-0677">Repeat</keyword>
<evidence type="ECO:0000256" key="1">
    <source>
        <dbReference type="ARBA" id="ARBA00004496"/>
    </source>
</evidence>
<feature type="repeat" description="TPR" evidence="6">
    <location>
        <begin position="279"/>
        <end position="312"/>
    </location>
</feature>
<dbReference type="Pfam" id="PF13181">
    <property type="entry name" value="TPR_8"/>
    <property type="match status" value="1"/>
</dbReference>
<name>A9V670_MONBE</name>
<evidence type="ECO:0000256" key="3">
    <source>
        <dbReference type="ARBA" id="ARBA00022737"/>
    </source>
</evidence>
<evidence type="ECO:0000256" key="4">
    <source>
        <dbReference type="ARBA" id="ARBA00022803"/>
    </source>
</evidence>
<dbReference type="SUPFAM" id="SSF48452">
    <property type="entry name" value="TPR-like"/>
    <property type="match status" value="2"/>
</dbReference>
<accession>A9V670</accession>
<dbReference type="RefSeq" id="XP_001748259.1">
    <property type="nucleotide sequence ID" value="XM_001748207.1"/>
</dbReference>
<evidence type="ECO:0000256" key="2">
    <source>
        <dbReference type="ARBA" id="ARBA00022490"/>
    </source>
</evidence>